<dbReference type="GO" id="GO:0004803">
    <property type="term" value="F:transposase activity"/>
    <property type="evidence" value="ECO:0007669"/>
    <property type="project" value="InterPro"/>
</dbReference>
<evidence type="ECO:0000256" key="3">
    <source>
        <dbReference type="ARBA" id="ARBA00023125"/>
    </source>
</evidence>
<organism evidence="7">
    <name type="scientific">Salmonella enterica</name>
    <name type="common">Salmonella choleraesuis</name>
    <dbReference type="NCBI Taxonomy" id="28901"/>
    <lineage>
        <taxon>Bacteria</taxon>
        <taxon>Pseudomonadati</taxon>
        <taxon>Pseudomonadota</taxon>
        <taxon>Gammaproteobacteria</taxon>
        <taxon>Enterobacterales</taxon>
        <taxon>Enterobacteriaceae</taxon>
        <taxon>Salmonella</taxon>
    </lineage>
</organism>
<comment type="similarity">
    <text evidence="1">Belongs to the transposase 7 family.</text>
</comment>
<comment type="caution">
    <text evidence="7">The sequence shown here is derived from an EMBL/GenBank/DDBJ whole genome shotgun (WGS) entry which is preliminary data.</text>
</comment>
<evidence type="ECO:0000256" key="4">
    <source>
        <dbReference type="ARBA" id="ARBA00023172"/>
    </source>
</evidence>
<reference evidence="7" key="1">
    <citation type="submission" date="2018-08" db="EMBL/GenBank/DDBJ databases">
        <authorList>
            <consortium name="PulseNet: The National Subtyping Network for Foodborne Disease Surveillance"/>
            <person name="Tarr C.L."/>
            <person name="Trees E."/>
            <person name="Katz L.S."/>
            <person name="Carleton-Romer H.A."/>
            <person name="Stroika S."/>
            <person name="Kucerova Z."/>
            <person name="Roache K.F."/>
            <person name="Sabol A.L."/>
            <person name="Besser J."/>
            <person name="Gerner-Smidt P."/>
        </authorList>
    </citation>
    <scope>NUCLEOTIDE SEQUENCE</scope>
    <source>
        <strain evidence="7">PNUSAS048855</strain>
    </source>
</reference>
<dbReference type="Pfam" id="PF13700">
    <property type="entry name" value="DUF4158"/>
    <property type="match status" value="1"/>
</dbReference>
<evidence type="ECO:0000256" key="1">
    <source>
        <dbReference type="ARBA" id="ARBA00009402"/>
    </source>
</evidence>
<dbReference type="EMBL" id="AAGCHW010000040">
    <property type="protein sequence ID" value="EBM3646654.1"/>
    <property type="molecule type" value="Genomic_DNA"/>
</dbReference>
<sequence>MASRRKDKGKRLSVLTDAEKFALYGLPDFDEGQQLEYLSLTAEELALATSRPGILAQIYCILQTGYFKAKHAFFRFSPKDVESDFDFVVQRYFREISLTDKTITDHEYYVQRKLITDFFGYHQWSGSVSPQLDARAAQIVRRDITPGFVATELICWLNENKIVRPGYSTLQKIISKALSTERQRLADILLSFLDTETQSALNSLLKKDDALSGLAVLKQEAKDFRWRQMSRERDKRNQLEPIYQKARQLLPELGISQQNLLYFASLVNFYTIHDLRNLKTEQTWLYMMCYIWLRYRQLSDNLTSAMMWHMKQTEERCKEEARKNFEADVLQRQQENNKVGRLLSLFVDDDVMDSISFGDVRQRAWKIMPREVLQNTAQRMRVKPASRMARRWEAVDTQTAHIRRHLRPLFCTLNFSSVTPECPWLAALAWVRATFSKQLRLTQRPLAECPPATLPPRLRTWLLSIDENDTPTGLHASRYEFWLYRQIRKRLEAGELYLDDSLQHRHLSDELVSVEEKADILAQMDIPFLRTPVEQHLDELTSELHERWIAFNRELKQGKLSHLEFDHDTQRLSWRKSDTTGQSDSVTDFYSQLPLCELADIFRFVNQRCQFLSALTPLQPLYVKTGADADSLMAVIMAQAMNHGNLTMSQTSDIPYHALNDSYEQYLRLSTLKAACDCIGDGIKMLPVFPYYSLELGELYGAVDGQKFSVERPTIKARASKKYFGLGKGVVAYTLLCNHIPLNGYLIGAHEYEAHHVFDIWYRNTSGIVPTAITGDMHGINRANFAILHWFGLRFEPRFTSTEDMLKELYCAGDPERYKKCLIQPVGQINQQVIIDEKPHLDQVVATLGMKEITQGALIRKLCTYSAENPTRKALFESDKLIRSLYILRYLRNPQVARNSHRSQNRIESWHQLRSAIAQVGGKKELTGQNDVELEISNQCGRLLSIIIIYYNSALLSRLLQKYEDVGNTRGLALLRRMSPVAWQHIFLNGHYTFISEGKELDLDAMIEGLTLS</sequence>
<dbReference type="Pfam" id="PF01526">
    <property type="entry name" value="DDE_Tnp_Tn3"/>
    <property type="match status" value="1"/>
</dbReference>
<dbReference type="InterPro" id="IPR002513">
    <property type="entry name" value="Tn3_Tnp_DDE_dom"/>
</dbReference>
<accession>A0A5T5YES0</accession>
<proteinExistence type="inferred from homology"/>
<gene>
    <name evidence="7" type="ORF">DXW22_15190</name>
</gene>
<evidence type="ECO:0000313" key="7">
    <source>
        <dbReference type="EMBL" id="EBM3646654.1"/>
    </source>
</evidence>
<name>A0A5T5YES0_SALER</name>
<evidence type="ECO:0000259" key="6">
    <source>
        <dbReference type="Pfam" id="PF13700"/>
    </source>
</evidence>
<dbReference type="InterPro" id="IPR025296">
    <property type="entry name" value="DUF4158"/>
</dbReference>
<dbReference type="AlphaFoldDB" id="A0A5T5YES0"/>
<feature type="domain" description="Tn3 transposase DDE" evidence="5">
    <location>
        <begin position="600"/>
        <end position="992"/>
    </location>
</feature>
<evidence type="ECO:0000259" key="5">
    <source>
        <dbReference type="Pfam" id="PF01526"/>
    </source>
</evidence>
<evidence type="ECO:0000256" key="2">
    <source>
        <dbReference type="ARBA" id="ARBA00022578"/>
    </source>
</evidence>
<dbReference type="GO" id="GO:0003677">
    <property type="term" value="F:DNA binding"/>
    <property type="evidence" value="ECO:0007669"/>
    <property type="project" value="UniProtKB-KW"/>
</dbReference>
<protein>
    <submittedName>
        <fullName evidence="7">Tn3 family transposase</fullName>
    </submittedName>
</protein>
<dbReference type="NCBIfam" id="NF033527">
    <property type="entry name" value="transpos_Tn3"/>
    <property type="match status" value="1"/>
</dbReference>
<keyword evidence="3" id="KW-0238">DNA-binding</keyword>
<keyword evidence="4" id="KW-0233">DNA recombination</keyword>
<keyword evidence="2" id="KW-0815">Transposition</keyword>
<dbReference type="InterPro" id="IPR047653">
    <property type="entry name" value="Tn3-like_transpos"/>
</dbReference>
<feature type="domain" description="DUF4158" evidence="6">
    <location>
        <begin position="15"/>
        <end position="177"/>
    </location>
</feature>
<dbReference type="GO" id="GO:0006313">
    <property type="term" value="P:DNA transposition"/>
    <property type="evidence" value="ECO:0007669"/>
    <property type="project" value="InterPro"/>
</dbReference>